<dbReference type="Proteomes" id="UP000287651">
    <property type="component" value="Unassembled WGS sequence"/>
</dbReference>
<protein>
    <recommendedName>
        <fullName evidence="4">DUF1618 domain-containing protein</fullName>
    </recommendedName>
</protein>
<organism evidence="2 3">
    <name type="scientific">Ensete ventricosum</name>
    <name type="common">Abyssinian banana</name>
    <name type="synonym">Musa ensete</name>
    <dbReference type="NCBI Taxonomy" id="4639"/>
    <lineage>
        <taxon>Eukaryota</taxon>
        <taxon>Viridiplantae</taxon>
        <taxon>Streptophyta</taxon>
        <taxon>Embryophyta</taxon>
        <taxon>Tracheophyta</taxon>
        <taxon>Spermatophyta</taxon>
        <taxon>Magnoliopsida</taxon>
        <taxon>Liliopsida</taxon>
        <taxon>Zingiberales</taxon>
        <taxon>Musaceae</taxon>
        <taxon>Ensete</taxon>
    </lineage>
</organism>
<gene>
    <name evidence="2" type="ORF">B296_00056315</name>
</gene>
<reference evidence="2 3" key="1">
    <citation type="journal article" date="2014" name="Agronomy (Basel)">
        <title>A Draft Genome Sequence for Ensete ventricosum, the Drought-Tolerant Tree Against Hunger.</title>
        <authorList>
            <person name="Harrison J."/>
            <person name="Moore K.A."/>
            <person name="Paszkiewicz K."/>
            <person name="Jones T."/>
            <person name="Grant M."/>
            <person name="Ambacheew D."/>
            <person name="Muzemil S."/>
            <person name="Studholme D.J."/>
        </authorList>
    </citation>
    <scope>NUCLEOTIDE SEQUENCE [LARGE SCALE GENOMIC DNA]</scope>
</reference>
<feature type="signal peptide" evidence="1">
    <location>
        <begin position="1"/>
        <end position="24"/>
    </location>
</feature>
<evidence type="ECO:0000313" key="2">
    <source>
        <dbReference type="EMBL" id="RRT32188.1"/>
    </source>
</evidence>
<accession>A0A426WY99</accession>
<sequence>MFQRQVTILAVAGGLVFVLDDGLCVPSEQVFTCGIAPSFLNDDDDDDEVYLSVTKEWSWLSHCRVYDLVAGAWTMNKELDFGIEAPDLVVCGEIVFWGMKLGLTVIAFDRKTKST</sequence>
<evidence type="ECO:0000313" key="3">
    <source>
        <dbReference type="Proteomes" id="UP000287651"/>
    </source>
</evidence>
<evidence type="ECO:0008006" key="4">
    <source>
        <dbReference type="Google" id="ProtNLM"/>
    </source>
</evidence>
<proteinExistence type="predicted"/>
<dbReference type="EMBL" id="AMZH03033419">
    <property type="protein sequence ID" value="RRT32188.1"/>
    <property type="molecule type" value="Genomic_DNA"/>
</dbReference>
<feature type="chain" id="PRO_5018994741" description="DUF1618 domain-containing protein" evidence="1">
    <location>
        <begin position="25"/>
        <end position="115"/>
    </location>
</feature>
<name>A0A426WY99_ENSVE</name>
<evidence type="ECO:0000256" key="1">
    <source>
        <dbReference type="SAM" id="SignalP"/>
    </source>
</evidence>
<comment type="caution">
    <text evidence="2">The sequence shown here is derived from an EMBL/GenBank/DDBJ whole genome shotgun (WGS) entry which is preliminary data.</text>
</comment>
<keyword evidence="1" id="KW-0732">Signal</keyword>
<dbReference type="AlphaFoldDB" id="A0A426WY99"/>